<keyword evidence="4" id="KW-1185">Reference proteome</keyword>
<sequence>MRTGGPPPSARPPGRRTDRPVAPRTAHRPPRRPLHGLPDGGRLCDHAGMTENGENTAERPSRREISEAVGEAGWRYVLGALQTTVRVPSLRRAADVAARVAEAAGDGADGGLWMDVRGDRLVLTLQSLAAATVTSEEVELAGRISAVVRELGLRLSPGVDDPEPRSVQLVEIAIDALDIARIRPFWKAVMGYVDEAGADGPEDPLVDPFRHGPAIWFQQMDEARPQRNRIHLDVSVPHDEAPRRIEAALAAGGVLLSDGRAPSFWVLADAEGNEACVTTWQGRD</sequence>
<evidence type="ECO:0000313" key="3">
    <source>
        <dbReference type="EMBL" id="GII11347.1"/>
    </source>
</evidence>
<feature type="domain" description="Glyoxalase-like" evidence="2">
    <location>
        <begin position="172"/>
        <end position="278"/>
    </location>
</feature>
<dbReference type="PANTHER" id="PTHR35908:SF1">
    <property type="entry name" value="CONSERVED PROTEIN"/>
    <property type="match status" value="1"/>
</dbReference>
<evidence type="ECO:0000313" key="4">
    <source>
        <dbReference type="Proteomes" id="UP000633041"/>
    </source>
</evidence>
<feature type="region of interest" description="Disordered" evidence="1">
    <location>
        <begin position="1"/>
        <end position="63"/>
    </location>
</feature>
<protein>
    <recommendedName>
        <fullName evidence="2">Glyoxalase-like domain-containing protein</fullName>
    </recommendedName>
</protein>
<feature type="compositionally biased region" description="Pro residues" evidence="1">
    <location>
        <begin position="1"/>
        <end position="11"/>
    </location>
</feature>
<dbReference type="InterPro" id="IPR029068">
    <property type="entry name" value="Glyas_Bleomycin-R_OHBP_Dase"/>
</dbReference>
<dbReference type="EMBL" id="BOOL01000046">
    <property type="protein sequence ID" value="GII11347.1"/>
    <property type="molecule type" value="Genomic_DNA"/>
</dbReference>
<evidence type="ECO:0000259" key="2">
    <source>
        <dbReference type="Pfam" id="PF18029"/>
    </source>
</evidence>
<dbReference type="InterPro" id="IPR041581">
    <property type="entry name" value="Glyoxalase_6"/>
</dbReference>
<evidence type="ECO:0000256" key="1">
    <source>
        <dbReference type="SAM" id="MobiDB-lite"/>
    </source>
</evidence>
<feature type="compositionally biased region" description="Basic residues" evidence="1">
    <location>
        <begin position="25"/>
        <end position="34"/>
    </location>
</feature>
<dbReference type="PANTHER" id="PTHR35908">
    <property type="entry name" value="HYPOTHETICAL FUSION PROTEIN"/>
    <property type="match status" value="1"/>
</dbReference>
<dbReference type="SUPFAM" id="SSF54593">
    <property type="entry name" value="Glyoxalase/Bleomycin resistance protein/Dihydroxybiphenyl dioxygenase"/>
    <property type="match status" value="1"/>
</dbReference>
<reference evidence="3 4" key="1">
    <citation type="submission" date="2021-01" db="EMBL/GenBank/DDBJ databases">
        <title>Whole genome shotgun sequence of Planomonospora parontospora subsp. parontospora NBRC 13880.</title>
        <authorList>
            <person name="Komaki H."/>
            <person name="Tamura T."/>
        </authorList>
    </citation>
    <scope>NUCLEOTIDE SEQUENCE [LARGE SCALE GENOMIC DNA]</scope>
    <source>
        <strain evidence="3 4">NBRC 13880</strain>
    </source>
</reference>
<name>A0ABQ4HGR6_9ACTN</name>
<proteinExistence type="predicted"/>
<dbReference type="Proteomes" id="UP000633041">
    <property type="component" value="Unassembled WGS sequence"/>
</dbReference>
<comment type="caution">
    <text evidence="3">The sequence shown here is derived from an EMBL/GenBank/DDBJ whole genome shotgun (WGS) entry which is preliminary data.</text>
</comment>
<dbReference type="Gene3D" id="3.10.180.10">
    <property type="entry name" value="2,3-Dihydroxybiphenyl 1,2-Dioxygenase, domain 1"/>
    <property type="match status" value="1"/>
</dbReference>
<dbReference type="Pfam" id="PF18029">
    <property type="entry name" value="Glyoxalase_6"/>
    <property type="match status" value="1"/>
</dbReference>
<organism evidence="3 4">
    <name type="scientific">Planomonospora parontospora subsp. parontospora</name>
    <dbReference type="NCBI Taxonomy" id="97194"/>
    <lineage>
        <taxon>Bacteria</taxon>
        <taxon>Bacillati</taxon>
        <taxon>Actinomycetota</taxon>
        <taxon>Actinomycetes</taxon>
        <taxon>Streptosporangiales</taxon>
        <taxon>Streptosporangiaceae</taxon>
        <taxon>Planomonospora</taxon>
    </lineage>
</organism>
<accession>A0ABQ4HGR6</accession>
<gene>
    <name evidence="3" type="ORF">Ppa06_51450</name>
</gene>